<dbReference type="SUPFAM" id="SSF46934">
    <property type="entry name" value="UBA-like"/>
    <property type="match status" value="2"/>
</dbReference>
<evidence type="ECO:0000256" key="6">
    <source>
        <dbReference type="ARBA" id="ARBA00022786"/>
    </source>
</evidence>
<comment type="pathway">
    <text evidence="2">Protein modification; protein ubiquitination.</text>
</comment>
<dbReference type="PROSITE" id="PS50030">
    <property type="entry name" value="UBA"/>
    <property type="match status" value="2"/>
</dbReference>
<evidence type="ECO:0000313" key="11">
    <source>
        <dbReference type="RefSeq" id="XP_006017000.1"/>
    </source>
</evidence>
<organism evidence="10 11">
    <name type="scientific">Alligator sinensis</name>
    <name type="common">Chinese alligator</name>
    <dbReference type="NCBI Taxonomy" id="38654"/>
    <lineage>
        <taxon>Eukaryota</taxon>
        <taxon>Metazoa</taxon>
        <taxon>Chordata</taxon>
        <taxon>Craniata</taxon>
        <taxon>Vertebrata</taxon>
        <taxon>Euteleostomi</taxon>
        <taxon>Archelosauria</taxon>
        <taxon>Archosauria</taxon>
        <taxon>Crocodylia</taxon>
        <taxon>Alligatoridae</taxon>
        <taxon>Alligatorinae</taxon>
        <taxon>Alligator</taxon>
    </lineage>
</organism>
<evidence type="ECO:0000256" key="2">
    <source>
        <dbReference type="ARBA" id="ARBA00004906"/>
    </source>
</evidence>
<dbReference type="OrthoDB" id="336240at2759"/>
<sequence length="468" mass="51942">MAKGLLVDQEKDIPRANAWEPKIANEYYLLRESGVARLDEMAGLAKSMSNDRQLDACGVCLREDTDVASVFTLDSKDLLQAAVMILLQQLEMSPIRCPHLDSCVPGSLEDPKSITHHKLIHATSEKVLTDTKTVLEENIQDKDVLLLIKKRAPPPLPKMADVSAEEKRKQEQKAPDKDAILKATANLPSRSVDRTVAHHNMRDFQTELRKILVSLIEVAQKLLALNPDAVELFKKANAMLDEDEEDRVDEIALRQLTEMGFPETRAVKALRLNHMSVTQAMEWLIEHAEDPMVDAPLPGQTSSEAAAAAEAGASSAEASAGPSSETGGEEAKDELTEIFKKIRRKREFRPDPRAVIALMEMGFDEKEVIDALRVNNNQQNAACEWLLGDRKPSPEDLDKGIDTNSPLFQAILENPVVQLGLTNPKTLLAFEDMLENPLNSTQWMNDPETGPVMLQISRIFQTLNPVLG</sequence>
<dbReference type="AlphaFoldDB" id="A0A1U7RQ89"/>
<dbReference type="eggNOG" id="ENOG502QQQ6">
    <property type="taxonomic scope" value="Eukaryota"/>
</dbReference>
<dbReference type="GO" id="GO:0005737">
    <property type="term" value="C:cytoplasm"/>
    <property type="evidence" value="ECO:0007669"/>
    <property type="project" value="UniProtKB-SubCell"/>
</dbReference>
<name>A0A1U7RQ89_ALLSI</name>
<evidence type="ECO:0000256" key="4">
    <source>
        <dbReference type="ARBA" id="ARBA00022490"/>
    </source>
</evidence>
<dbReference type="Pfam" id="PF23326">
    <property type="entry name" value="UBL_UBAC1"/>
    <property type="match status" value="1"/>
</dbReference>
<dbReference type="KEGG" id="asn:102376755"/>
<comment type="subcellular location">
    <subcellularLocation>
        <location evidence="1">Cytoplasm</location>
    </subcellularLocation>
</comment>
<keyword evidence="5" id="KW-0677">Repeat</keyword>
<dbReference type="GeneID" id="102376755"/>
<evidence type="ECO:0000313" key="10">
    <source>
        <dbReference type="Proteomes" id="UP000189705"/>
    </source>
</evidence>
<dbReference type="InterPro" id="IPR009060">
    <property type="entry name" value="UBA-like_sf"/>
</dbReference>
<dbReference type="InterPro" id="IPR015940">
    <property type="entry name" value="UBA"/>
</dbReference>
<dbReference type="Gene3D" id="1.10.8.10">
    <property type="entry name" value="DNA helicase RuvA subunit, C-terminal domain"/>
    <property type="match status" value="2"/>
</dbReference>
<evidence type="ECO:0000256" key="5">
    <source>
        <dbReference type="ARBA" id="ARBA00022737"/>
    </source>
</evidence>
<feature type="region of interest" description="Disordered" evidence="8">
    <location>
        <begin position="294"/>
        <end position="333"/>
    </location>
</feature>
<dbReference type="InterPro" id="IPR041926">
    <property type="entry name" value="UBA1_UBAC1"/>
</dbReference>
<feature type="domain" description="UBA" evidence="9">
    <location>
        <begin position="241"/>
        <end position="287"/>
    </location>
</feature>
<evidence type="ECO:0000259" key="9">
    <source>
        <dbReference type="PROSITE" id="PS50030"/>
    </source>
</evidence>
<feature type="domain" description="UBA" evidence="9">
    <location>
        <begin position="349"/>
        <end position="389"/>
    </location>
</feature>
<dbReference type="CTD" id="10422"/>
<reference evidence="11" key="1">
    <citation type="submission" date="2025-08" db="UniProtKB">
        <authorList>
            <consortium name="RefSeq"/>
        </authorList>
    </citation>
    <scope>IDENTIFICATION</scope>
</reference>
<keyword evidence="4" id="KW-0963">Cytoplasm</keyword>
<dbReference type="CDD" id="cd14304">
    <property type="entry name" value="UBA2_KPC2"/>
    <property type="match status" value="1"/>
</dbReference>
<dbReference type="InterPro" id="IPR006636">
    <property type="entry name" value="STI1_HS-bd"/>
</dbReference>
<dbReference type="RefSeq" id="XP_006017000.1">
    <property type="nucleotide sequence ID" value="XM_006016938.1"/>
</dbReference>
<dbReference type="InParanoid" id="A0A1U7RQ89"/>
<proteinExistence type="predicted"/>
<dbReference type="InterPro" id="IPR041927">
    <property type="entry name" value="UBA2_UBAC1"/>
</dbReference>
<dbReference type="PANTHER" id="PTHR46738">
    <property type="entry name" value="UBIQUITIN-ASSOCIATED DOMAIN-CONTAINING PROTEIN 1"/>
    <property type="match status" value="1"/>
</dbReference>
<keyword evidence="10" id="KW-1185">Reference proteome</keyword>
<dbReference type="GO" id="GO:0016567">
    <property type="term" value="P:protein ubiquitination"/>
    <property type="evidence" value="ECO:0007669"/>
    <property type="project" value="UniProtKB-UniPathway"/>
</dbReference>
<dbReference type="SMART" id="SM00165">
    <property type="entry name" value="UBA"/>
    <property type="match status" value="2"/>
</dbReference>
<dbReference type="STRING" id="38654.A0A1U7RQ89"/>
<dbReference type="SMART" id="SM00727">
    <property type="entry name" value="STI1"/>
    <property type="match status" value="1"/>
</dbReference>
<dbReference type="Gene3D" id="1.10.260.100">
    <property type="match status" value="1"/>
</dbReference>
<gene>
    <name evidence="11" type="primary">UBAC1</name>
</gene>
<dbReference type="InterPro" id="IPR057650">
    <property type="entry name" value="UBL_UBAC1"/>
</dbReference>
<dbReference type="CDD" id="cd14303">
    <property type="entry name" value="UBA1_KPC2"/>
    <property type="match status" value="1"/>
</dbReference>
<dbReference type="UniPathway" id="UPA00143"/>
<accession>A0A1U7RQ89</accession>
<dbReference type="InterPro" id="IPR052476">
    <property type="entry name" value="UBAC1"/>
</dbReference>
<protein>
    <recommendedName>
        <fullName evidence="3">Ubiquitin-associated domain-containing protein 1</fullName>
    </recommendedName>
    <alternativeName>
        <fullName evidence="7">Kip1 ubiquitination-promoting complex protein 2</fullName>
    </alternativeName>
</protein>
<dbReference type="FunCoup" id="A0A1U7RQ89">
    <property type="interactions" value="219"/>
</dbReference>
<feature type="compositionally biased region" description="Low complexity" evidence="8">
    <location>
        <begin position="302"/>
        <end position="326"/>
    </location>
</feature>
<evidence type="ECO:0000256" key="8">
    <source>
        <dbReference type="SAM" id="MobiDB-lite"/>
    </source>
</evidence>
<feature type="region of interest" description="Disordered" evidence="8">
    <location>
        <begin position="156"/>
        <end position="175"/>
    </location>
</feature>
<dbReference type="Pfam" id="PF22562">
    <property type="entry name" value="UBA_7"/>
    <property type="match status" value="2"/>
</dbReference>
<evidence type="ECO:0000256" key="3">
    <source>
        <dbReference type="ARBA" id="ARBA00014196"/>
    </source>
</evidence>
<evidence type="ECO:0000256" key="1">
    <source>
        <dbReference type="ARBA" id="ARBA00004496"/>
    </source>
</evidence>
<evidence type="ECO:0000256" key="7">
    <source>
        <dbReference type="ARBA" id="ARBA00029825"/>
    </source>
</evidence>
<feature type="compositionally biased region" description="Basic and acidic residues" evidence="8">
    <location>
        <begin position="164"/>
        <end position="175"/>
    </location>
</feature>
<dbReference type="PANTHER" id="PTHR46738:SF1">
    <property type="entry name" value="UBIQUITIN-ASSOCIATED DOMAIN-CONTAINING PROTEIN 1"/>
    <property type="match status" value="1"/>
</dbReference>
<keyword evidence="6" id="KW-0833">Ubl conjugation pathway</keyword>
<dbReference type="GO" id="GO:0000151">
    <property type="term" value="C:ubiquitin ligase complex"/>
    <property type="evidence" value="ECO:0007669"/>
    <property type="project" value="TreeGrafter"/>
</dbReference>
<dbReference type="Proteomes" id="UP000189705">
    <property type="component" value="Unplaced"/>
</dbReference>